<keyword evidence="3 5" id="KW-0221">Differentiation</keyword>
<name>A0ABS8T0J7_DATST</name>
<dbReference type="PANTHER" id="PTHR31791:SF34">
    <property type="entry name" value="FRIGIDA-LIKE PROTEIN"/>
    <property type="match status" value="1"/>
</dbReference>
<gene>
    <name evidence="7" type="ORF">HAX54_052274</name>
</gene>
<evidence type="ECO:0000256" key="4">
    <source>
        <dbReference type="ARBA" id="ARBA00023089"/>
    </source>
</evidence>
<comment type="similarity">
    <text evidence="1 5">Belongs to the Frigida family.</text>
</comment>
<keyword evidence="2 5" id="KW-0217">Developmental protein</keyword>
<feature type="region of interest" description="Disordered" evidence="6">
    <location>
        <begin position="1"/>
        <end position="35"/>
    </location>
</feature>
<organism evidence="7 8">
    <name type="scientific">Datura stramonium</name>
    <name type="common">Jimsonweed</name>
    <name type="synonym">Common thornapple</name>
    <dbReference type="NCBI Taxonomy" id="4076"/>
    <lineage>
        <taxon>Eukaryota</taxon>
        <taxon>Viridiplantae</taxon>
        <taxon>Streptophyta</taxon>
        <taxon>Embryophyta</taxon>
        <taxon>Tracheophyta</taxon>
        <taxon>Spermatophyta</taxon>
        <taxon>Magnoliopsida</taxon>
        <taxon>eudicotyledons</taxon>
        <taxon>Gunneridae</taxon>
        <taxon>Pentapetalae</taxon>
        <taxon>asterids</taxon>
        <taxon>lamiids</taxon>
        <taxon>Solanales</taxon>
        <taxon>Solanaceae</taxon>
        <taxon>Solanoideae</taxon>
        <taxon>Datureae</taxon>
        <taxon>Datura</taxon>
    </lineage>
</organism>
<dbReference type="Proteomes" id="UP000823775">
    <property type="component" value="Unassembled WGS sequence"/>
</dbReference>
<feature type="compositionally biased region" description="Acidic residues" evidence="6">
    <location>
        <begin position="156"/>
        <end position="165"/>
    </location>
</feature>
<evidence type="ECO:0000313" key="8">
    <source>
        <dbReference type="Proteomes" id="UP000823775"/>
    </source>
</evidence>
<protein>
    <recommendedName>
        <fullName evidence="5">FRIGIDA-like protein</fullName>
    </recommendedName>
</protein>
<sequence>MDNSAAATLVSQPPLATQQVQDEQNQSELQQPRSQESIIANLRTLSDSLSAFQQCFNDLQRHIDSIRTSINSMLLPPHTTNTTPLPASSSKPAAAPPAPVPEPEPSWDSDPSEEVEEEEDEGEVNKVEKEEYDEGEENKVEKEEYNEGEENKVEKEEYDEGEGEGEADRVKSPRSELEIFCETMDSLALRKYMITHLSDIRGLLEEVPKALRLSPSPASLVFKCIGKFYIQGGKGYVNDSPLIGGRKAKVLLLECFLLMMEIHDKGVEIEEWVKEEAEQAALAWLKRMNLEGGILQAQERDARGLLLLIGCFGIPDKFTNANIRNLLQVSNLKWISGALRRSNVLMAKIPEIIEEMVANKTVVKAVHIAYSVGMQEKFNPKTLLKLFLRESKNSFDKMKGSQGANQGNIGVKRKYLSDLKSVIKCLEFHKIDPSKILAGWQINTRIKRLEKEIAEFNKQITYQKTAQQNAGLLKRKIDETEWLRNKEVKHSHFSNPWPPQQQRIVNHVVSNNTLLEGGGITGHNYDYSMSPPVFHGPIAGSIHENVVGSLAGPVGGMSMGGPGAGISASADSIHAGMDVVPQGASYAGGHGGGRVDSLPRQIGSHAGQLYGSHGDATMYERLSSNRHAHRSNTITGNACSPVPYMESSKGLPNTIPGNANRPSPYLEGSSGLPNAIPPPYQFADAVPATDLFQNSDSQAVDAHPSSSLYWQR</sequence>
<feature type="region of interest" description="Disordered" evidence="6">
    <location>
        <begin position="627"/>
        <end position="680"/>
    </location>
</feature>
<feature type="region of interest" description="Disordered" evidence="6">
    <location>
        <begin position="73"/>
        <end position="173"/>
    </location>
</feature>
<reference evidence="7 8" key="1">
    <citation type="journal article" date="2021" name="BMC Genomics">
        <title>Datura genome reveals duplications of psychoactive alkaloid biosynthetic genes and high mutation rate following tissue culture.</title>
        <authorList>
            <person name="Rajewski A."/>
            <person name="Carter-House D."/>
            <person name="Stajich J."/>
            <person name="Litt A."/>
        </authorList>
    </citation>
    <scope>NUCLEOTIDE SEQUENCE [LARGE SCALE GENOMIC DNA]</scope>
    <source>
        <strain evidence="7">AR-01</strain>
    </source>
</reference>
<dbReference type="Pfam" id="PF07899">
    <property type="entry name" value="Frigida"/>
    <property type="match status" value="1"/>
</dbReference>
<feature type="compositionally biased region" description="Pro residues" evidence="6">
    <location>
        <begin position="94"/>
        <end position="104"/>
    </location>
</feature>
<comment type="caution">
    <text evidence="7">The sequence shown here is derived from an EMBL/GenBank/DDBJ whole genome shotgun (WGS) entry which is preliminary data.</text>
</comment>
<keyword evidence="4 5" id="KW-0287">Flowering</keyword>
<accession>A0ABS8T0J7</accession>
<evidence type="ECO:0000313" key="7">
    <source>
        <dbReference type="EMBL" id="MCD7464199.1"/>
    </source>
</evidence>
<evidence type="ECO:0000256" key="1">
    <source>
        <dbReference type="ARBA" id="ARBA00008956"/>
    </source>
</evidence>
<dbReference type="EMBL" id="JACEIK010000945">
    <property type="protein sequence ID" value="MCD7464199.1"/>
    <property type="molecule type" value="Genomic_DNA"/>
</dbReference>
<feature type="compositionally biased region" description="Low complexity" evidence="6">
    <location>
        <begin position="74"/>
        <end position="93"/>
    </location>
</feature>
<feature type="compositionally biased region" description="Acidic residues" evidence="6">
    <location>
        <begin position="105"/>
        <end position="122"/>
    </location>
</feature>
<feature type="compositionally biased region" description="Basic and acidic residues" evidence="6">
    <location>
        <begin position="137"/>
        <end position="155"/>
    </location>
</feature>
<proteinExistence type="inferred from homology"/>
<dbReference type="PANTHER" id="PTHR31791">
    <property type="entry name" value="FRIGIDA-LIKE PROTEIN 3-RELATED"/>
    <property type="match status" value="1"/>
</dbReference>
<evidence type="ECO:0000256" key="2">
    <source>
        <dbReference type="ARBA" id="ARBA00022473"/>
    </source>
</evidence>
<evidence type="ECO:0000256" key="6">
    <source>
        <dbReference type="SAM" id="MobiDB-lite"/>
    </source>
</evidence>
<keyword evidence="8" id="KW-1185">Reference proteome</keyword>
<evidence type="ECO:0000256" key="5">
    <source>
        <dbReference type="RuleBase" id="RU364012"/>
    </source>
</evidence>
<evidence type="ECO:0000256" key="3">
    <source>
        <dbReference type="ARBA" id="ARBA00022782"/>
    </source>
</evidence>
<dbReference type="InterPro" id="IPR012474">
    <property type="entry name" value="Frigida"/>
</dbReference>